<feature type="transmembrane region" description="Helical" evidence="6">
    <location>
        <begin position="107"/>
        <end position="129"/>
    </location>
</feature>
<proteinExistence type="predicted"/>
<evidence type="ECO:0000313" key="7">
    <source>
        <dbReference type="EMBL" id="MBP1855264.1"/>
    </source>
</evidence>
<dbReference type="Proteomes" id="UP000767291">
    <property type="component" value="Unassembled WGS sequence"/>
</dbReference>
<evidence type="ECO:0000256" key="3">
    <source>
        <dbReference type="ARBA" id="ARBA00022692"/>
    </source>
</evidence>
<keyword evidence="2" id="KW-1003">Cell membrane</keyword>
<dbReference type="Pfam" id="PF06146">
    <property type="entry name" value="PsiE"/>
    <property type="match status" value="1"/>
</dbReference>
<evidence type="ECO:0000313" key="8">
    <source>
        <dbReference type="Proteomes" id="UP000767291"/>
    </source>
</evidence>
<feature type="transmembrane region" description="Helical" evidence="6">
    <location>
        <begin position="21"/>
        <end position="42"/>
    </location>
</feature>
<evidence type="ECO:0000256" key="5">
    <source>
        <dbReference type="ARBA" id="ARBA00023136"/>
    </source>
</evidence>
<reference evidence="7 8" key="1">
    <citation type="submission" date="2021-03" db="EMBL/GenBank/DDBJ databases">
        <title>Genomic Encyclopedia of Type Strains, Phase IV (KMG-IV): sequencing the most valuable type-strain genomes for metagenomic binning, comparative biology and taxonomic classification.</title>
        <authorList>
            <person name="Goeker M."/>
        </authorList>
    </citation>
    <scope>NUCLEOTIDE SEQUENCE [LARGE SCALE GENOMIC DNA]</scope>
    <source>
        <strain evidence="7 8">DSM 1289</strain>
    </source>
</reference>
<protein>
    <submittedName>
        <fullName evidence="7">Uncharacterized membrane protein (DUF373 family)</fullName>
    </submittedName>
</protein>
<keyword evidence="3 6" id="KW-0812">Transmembrane</keyword>
<accession>A0ABS4EBF4</accession>
<comment type="caution">
    <text evidence="7">The sequence shown here is derived from an EMBL/GenBank/DDBJ whole genome shotgun (WGS) entry which is preliminary data.</text>
</comment>
<feature type="transmembrane region" description="Helical" evidence="6">
    <location>
        <begin position="62"/>
        <end position="95"/>
    </location>
</feature>
<keyword evidence="4 6" id="KW-1133">Transmembrane helix</keyword>
<comment type="subcellular location">
    <subcellularLocation>
        <location evidence="1">Cell membrane</location>
        <topology evidence="1">Multi-pass membrane protein</topology>
    </subcellularLocation>
</comment>
<evidence type="ECO:0000256" key="2">
    <source>
        <dbReference type="ARBA" id="ARBA00022475"/>
    </source>
</evidence>
<evidence type="ECO:0000256" key="1">
    <source>
        <dbReference type="ARBA" id="ARBA00004651"/>
    </source>
</evidence>
<keyword evidence="5 6" id="KW-0472">Membrane</keyword>
<name>A0ABS4EBF4_9FIRM</name>
<organism evidence="7 8">
    <name type="scientific">Metaclostridioides mangenotii</name>
    <dbReference type="NCBI Taxonomy" id="1540"/>
    <lineage>
        <taxon>Bacteria</taxon>
        <taxon>Bacillati</taxon>
        <taxon>Bacillota</taxon>
        <taxon>Clostridia</taxon>
        <taxon>Peptostreptococcales</taxon>
        <taxon>Peptostreptococcaceae</taxon>
        <taxon>Metaclostridioides</taxon>
    </lineage>
</organism>
<gene>
    <name evidence="7" type="ORF">J2Z43_001657</name>
</gene>
<evidence type="ECO:0000256" key="4">
    <source>
        <dbReference type="ARBA" id="ARBA00022989"/>
    </source>
</evidence>
<dbReference type="InterPro" id="IPR020948">
    <property type="entry name" value="P_starv_induced_PsiE-like"/>
</dbReference>
<sequence length="163" mass="18702">MKEITKNSNSKVLKVALILEKILAVVVLLTICLGIMDIFRLIWFEYITDFQNIVQYQTLNNILGQVLLLVIGVELVIMLSLHIPGAFIEALLYAIARKMLLLPKNDGMMDVLLGVIAMGGLFAIKRFLIQRGSYMTEKNEIKEKCNDKMLEEINMKYEEEYKN</sequence>
<evidence type="ECO:0000256" key="6">
    <source>
        <dbReference type="SAM" id="Phobius"/>
    </source>
</evidence>
<dbReference type="EMBL" id="JAGGJX010000002">
    <property type="protein sequence ID" value="MBP1855264.1"/>
    <property type="molecule type" value="Genomic_DNA"/>
</dbReference>
<dbReference type="RefSeq" id="WP_234926191.1">
    <property type="nucleotide sequence ID" value="NZ_BAAACS010000002.1"/>
</dbReference>
<keyword evidence="8" id="KW-1185">Reference proteome</keyword>